<evidence type="ECO:0000256" key="5">
    <source>
        <dbReference type="ARBA" id="ARBA00023136"/>
    </source>
</evidence>
<dbReference type="Pfam" id="PF04515">
    <property type="entry name" value="Choline_transpo"/>
    <property type="match status" value="1"/>
</dbReference>
<dbReference type="AlphaFoldDB" id="A0AAV4UY23"/>
<keyword evidence="5 6" id="KW-0472">Membrane</keyword>
<keyword evidence="3 6" id="KW-0812">Transmembrane</keyword>
<evidence type="ECO:0000256" key="4">
    <source>
        <dbReference type="ARBA" id="ARBA00022989"/>
    </source>
</evidence>
<organism evidence="7 8">
    <name type="scientific">Caerostris extrusa</name>
    <name type="common">Bark spider</name>
    <name type="synonym">Caerostris bankana</name>
    <dbReference type="NCBI Taxonomy" id="172846"/>
    <lineage>
        <taxon>Eukaryota</taxon>
        <taxon>Metazoa</taxon>
        <taxon>Ecdysozoa</taxon>
        <taxon>Arthropoda</taxon>
        <taxon>Chelicerata</taxon>
        <taxon>Arachnida</taxon>
        <taxon>Araneae</taxon>
        <taxon>Araneomorphae</taxon>
        <taxon>Entelegynae</taxon>
        <taxon>Araneoidea</taxon>
        <taxon>Araneidae</taxon>
        <taxon>Caerostris</taxon>
    </lineage>
</organism>
<evidence type="ECO:0000256" key="1">
    <source>
        <dbReference type="ARBA" id="ARBA00004141"/>
    </source>
</evidence>
<comment type="caution">
    <text evidence="7">The sequence shown here is derived from an EMBL/GenBank/DDBJ whole genome shotgun (WGS) entry which is preliminary data.</text>
</comment>
<comment type="similarity">
    <text evidence="2 6">Belongs to the CTL (choline transporter-like) family.</text>
</comment>
<comment type="function">
    <text evidence="6">Choline transporter.</text>
</comment>
<evidence type="ECO:0000256" key="6">
    <source>
        <dbReference type="RuleBase" id="RU368066"/>
    </source>
</evidence>
<proteinExistence type="inferred from homology"/>
<dbReference type="EMBL" id="BPLR01013687">
    <property type="protein sequence ID" value="GIY62977.1"/>
    <property type="molecule type" value="Genomic_DNA"/>
</dbReference>
<keyword evidence="8" id="KW-1185">Reference proteome</keyword>
<comment type="caution">
    <text evidence="6">Lacks conserved residue(s) required for the propagation of feature annotation.</text>
</comment>
<dbReference type="InterPro" id="IPR007603">
    <property type="entry name" value="Choline_transptr-like"/>
</dbReference>
<evidence type="ECO:0000313" key="7">
    <source>
        <dbReference type="EMBL" id="GIY62977.1"/>
    </source>
</evidence>
<protein>
    <recommendedName>
        <fullName evidence="6">Choline transporter-like protein</fullName>
    </recommendedName>
</protein>
<gene>
    <name evidence="7" type="primary">SLC44A1</name>
    <name evidence="7" type="ORF">CEXT_673191</name>
</gene>
<evidence type="ECO:0000313" key="8">
    <source>
        <dbReference type="Proteomes" id="UP001054945"/>
    </source>
</evidence>
<evidence type="ECO:0000256" key="3">
    <source>
        <dbReference type="ARBA" id="ARBA00022692"/>
    </source>
</evidence>
<comment type="subcellular location">
    <subcellularLocation>
        <location evidence="6">Cell membrane</location>
        <topology evidence="6">Multi-pass membrane protein</topology>
    </subcellularLocation>
    <subcellularLocation>
        <location evidence="1">Membrane</location>
        <topology evidence="1">Multi-pass membrane protein</topology>
    </subcellularLocation>
</comment>
<evidence type="ECO:0000256" key="2">
    <source>
        <dbReference type="ARBA" id="ARBA00007168"/>
    </source>
</evidence>
<feature type="transmembrane region" description="Helical" evidence="6">
    <location>
        <begin position="126"/>
        <end position="147"/>
    </location>
</feature>
<reference evidence="7 8" key="1">
    <citation type="submission" date="2021-06" db="EMBL/GenBank/DDBJ databases">
        <title>Caerostris extrusa draft genome.</title>
        <authorList>
            <person name="Kono N."/>
            <person name="Arakawa K."/>
        </authorList>
    </citation>
    <scope>NUCLEOTIDE SEQUENCE [LARGE SCALE GENOMIC DNA]</scope>
</reference>
<dbReference type="GO" id="GO:0005886">
    <property type="term" value="C:plasma membrane"/>
    <property type="evidence" value="ECO:0007669"/>
    <property type="project" value="UniProtKB-SubCell"/>
</dbReference>
<name>A0AAV4UY23_CAEEX</name>
<feature type="transmembrane region" description="Helical" evidence="6">
    <location>
        <begin position="167"/>
        <end position="195"/>
    </location>
</feature>
<dbReference type="Proteomes" id="UP001054945">
    <property type="component" value="Unassembled WGS sequence"/>
</dbReference>
<keyword evidence="4 6" id="KW-1133">Transmembrane helix</keyword>
<sequence length="236" mass="25815">MKFSPPGDALAVSVRIHLVDTIRYGVPKFCGCRSCGDVVFHQRQAPSVLPHLEEPVHARQLPPGVSGLRVAHHRHHEGHPGALPTPAEIVRLTISGDSFCASARKSFGSLTANVLKIAAVDCIGDFILFVGKMGVTISVALIALEVLKVSSSPSTSFMERRMWKACITFGFPWASLVPSLSCAAIAFCLSMRYLWKTAEEMQKSLPLQDARSGLKRFNIPVQQDSRFIFQAKSKQS</sequence>
<accession>A0AAV4UY23</accession>
<dbReference type="GO" id="GO:0022857">
    <property type="term" value="F:transmembrane transporter activity"/>
    <property type="evidence" value="ECO:0007669"/>
    <property type="project" value="UniProtKB-UniRule"/>
</dbReference>